<accession>A0ABX3WLM3</accession>
<keyword evidence="3" id="KW-1185">Reference proteome</keyword>
<evidence type="ECO:0000313" key="3">
    <source>
        <dbReference type="Proteomes" id="UP000193346"/>
    </source>
</evidence>
<dbReference type="Proteomes" id="UP000193346">
    <property type="component" value="Unassembled WGS sequence"/>
</dbReference>
<name>A0ABX3WLM3_9NEIS</name>
<proteinExistence type="predicted"/>
<evidence type="ECO:0000256" key="1">
    <source>
        <dbReference type="SAM" id="MobiDB-lite"/>
    </source>
</evidence>
<sequence length="82" mass="9445">MFRPSEYYGCVINRQFCKELGVFNPKPLAVQQRRTGTPLKAEAVADTQPPPNRPAQHSICPLNKPDGRIRHLKHKLYHRKPT</sequence>
<feature type="region of interest" description="Disordered" evidence="1">
    <location>
        <begin position="42"/>
        <end position="65"/>
    </location>
</feature>
<reference evidence="2 3" key="1">
    <citation type="submission" date="2017-01" db="EMBL/GenBank/DDBJ databases">
        <authorList>
            <person name="Wolfgang W.J."/>
            <person name="Cole J."/>
            <person name="Wroblewski D."/>
            <person name="Mcginnis J."/>
            <person name="Musser K.A."/>
        </authorList>
    </citation>
    <scope>NUCLEOTIDE SEQUENCE [LARGE SCALE GENOMIC DNA]</scope>
    <source>
        <strain evidence="2 3">93087</strain>
    </source>
</reference>
<protein>
    <recommendedName>
        <fullName evidence="4">Transposase</fullName>
    </recommendedName>
</protein>
<dbReference type="EMBL" id="MTAC01000021">
    <property type="protein sequence ID" value="OSI33480.1"/>
    <property type="molecule type" value="Genomic_DNA"/>
</dbReference>
<gene>
    <name evidence="2" type="ORF">BV913_08625</name>
</gene>
<organism evidence="2 3">
    <name type="scientific">Neisseria dumasiana</name>
    <dbReference type="NCBI Taxonomy" id="1931275"/>
    <lineage>
        <taxon>Bacteria</taxon>
        <taxon>Pseudomonadati</taxon>
        <taxon>Pseudomonadota</taxon>
        <taxon>Betaproteobacteria</taxon>
        <taxon>Neisseriales</taxon>
        <taxon>Neisseriaceae</taxon>
        <taxon>Neisseria</taxon>
    </lineage>
</organism>
<evidence type="ECO:0008006" key="4">
    <source>
        <dbReference type="Google" id="ProtNLM"/>
    </source>
</evidence>
<evidence type="ECO:0000313" key="2">
    <source>
        <dbReference type="EMBL" id="OSI33480.1"/>
    </source>
</evidence>
<comment type="caution">
    <text evidence="2">The sequence shown here is derived from an EMBL/GenBank/DDBJ whole genome shotgun (WGS) entry which is preliminary data.</text>
</comment>